<comment type="function">
    <text evidence="6">Repressor of the lactose catabolism operon. Galactose-6-phosphate is the inducer.</text>
</comment>
<proteinExistence type="predicted"/>
<dbReference type="Proteomes" id="UP000183700">
    <property type="component" value="Unassembled WGS sequence"/>
</dbReference>
<dbReference type="InterPro" id="IPR014036">
    <property type="entry name" value="DeoR-like_C"/>
</dbReference>
<evidence type="ECO:0000256" key="6">
    <source>
        <dbReference type="ARBA" id="ARBA00024937"/>
    </source>
</evidence>
<dbReference type="STRING" id="319970.RV00_GL002667"/>
<dbReference type="InterPro" id="IPR037171">
    <property type="entry name" value="NagB/RpiA_transferase-like"/>
</dbReference>
<evidence type="ECO:0000256" key="1">
    <source>
        <dbReference type="ARBA" id="ARBA00021390"/>
    </source>
</evidence>
<reference evidence="8 9" key="1">
    <citation type="submission" date="2014-12" db="EMBL/GenBank/DDBJ databases">
        <title>Draft genome sequences of 29 type strains of Enterococci.</title>
        <authorList>
            <person name="Zhong Z."/>
            <person name="Sun Z."/>
            <person name="Liu W."/>
            <person name="Zhang W."/>
            <person name="Zhang H."/>
        </authorList>
    </citation>
    <scope>NUCLEOTIDE SEQUENCE [LARGE SCALE GENOMIC DNA]</scope>
    <source>
        <strain evidence="8 9">DSM 22802</strain>
    </source>
</reference>
<dbReference type="InterPro" id="IPR001034">
    <property type="entry name" value="DeoR_HTH"/>
</dbReference>
<organism evidence="8 9">
    <name type="scientific">Enterococcus devriesei</name>
    <dbReference type="NCBI Taxonomy" id="319970"/>
    <lineage>
        <taxon>Bacteria</taxon>
        <taxon>Bacillati</taxon>
        <taxon>Bacillota</taxon>
        <taxon>Bacilli</taxon>
        <taxon>Lactobacillales</taxon>
        <taxon>Enterococcaceae</taxon>
        <taxon>Enterococcus</taxon>
    </lineage>
</organism>
<dbReference type="SMART" id="SM01134">
    <property type="entry name" value="DeoRC"/>
    <property type="match status" value="1"/>
</dbReference>
<dbReference type="GO" id="GO:0003700">
    <property type="term" value="F:DNA-binding transcription factor activity"/>
    <property type="evidence" value="ECO:0007669"/>
    <property type="project" value="InterPro"/>
</dbReference>
<evidence type="ECO:0000256" key="2">
    <source>
        <dbReference type="ARBA" id="ARBA00022491"/>
    </source>
</evidence>
<dbReference type="Gene3D" id="1.10.10.10">
    <property type="entry name" value="Winged helix-like DNA-binding domain superfamily/Winged helix DNA-binding domain"/>
    <property type="match status" value="1"/>
</dbReference>
<comment type="caution">
    <text evidence="8">The sequence shown here is derived from an EMBL/GenBank/DDBJ whole genome shotgun (WGS) entry which is preliminary data.</text>
</comment>
<sequence length="256" mass="28754">MTEVNGEERMSREEEILAIVSQKKKIEVNELSELLNVSKVTIRKDLDKLEARGLLHRQHGYALLNNMDDINYRLAQNYDLKHKIALEASKIVNDGEVIMIESGSTCALLAEELAFNRNDITIITNSCFIASYIRKAESVKVILIGGEYQKESQVNVGPLVKQVISEFYVDKLFVGIDGFDRRRGFTGSDITRCDTTRTLATAANQTIVLTDSSKFSQNGVVSEFAFSEISKVFTDQRIDQAALEFLKQQGIDVFTV</sequence>
<dbReference type="PRINTS" id="PR00037">
    <property type="entry name" value="HTHLACR"/>
</dbReference>
<keyword evidence="2" id="KW-0678">Repressor</keyword>
<dbReference type="EMBL" id="JXKM01000006">
    <property type="protein sequence ID" value="OJG35482.1"/>
    <property type="molecule type" value="Genomic_DNA"/>
</dbReference>
<dbReference type="InterPro" id="IPR036390">
    <property type="entry name" value="WH_DNA-bd_sf"/>
</dbReference>
<keyword evidence="3" id="KW-0805">Transcription regulation</keyword>
<evidence type="ECO:0000256" key="3">
    <source>
        <dbReference type="ARBA" id="ARBA00023015"/>
    </source>
</evidence>
<dbReference type="AlphaFoldDB" id="A0A1L8SUD4"/>
<gene>
    <name evidence="8" type="ORF">RV00_GL002667</name>
</gene>
<evidence type="ECO:0000256" key="4">
    <source>
        <dbReference type="ARBA" id="ARBA00023125"/>
    </source>
</evidence>
<evidence type="ECO:0000313" key="9">
    <source>
        <dbReference type="Proteomes" id="UP000183700"/>
    </source>
</evidence>
<dbReference type="SUPFAM" id="SSF46785">
    <property type="entry name" value="Winged helix' DNA-binding domain"/>
    <property type="match status" value="1"/>
</dbReference>
<feature type="domain" description="HTH deoR-type" evidence="7">
    <location>
        <begin position="9"/>
        <end position="64"/>
    </location>
</feature>
<evidence type="ECO:0000259" key="7">
    <source>
        <dbReference type="PROSITE" id="PS51000"/>
    </source>
</evidence>
<dbReference type="Pfam" id="PF00455">
    <property type="entry name" value="DeoRC"/>
    <property type="match status" value="1"/>
</dbReference>
<dbReference type="InterPro" id="IPR050313">
    <property type="entry name" value="Carb_Metab_HTH_regulators"/>
</dbReference>
<dbReference type="InterPro" id="IPR036388">
    <property type="entry name" value="WH-like_DNA-bd_sf"/>
</dbReference>
<dbReference type="SMART" id="SM00420">
    <property type="entry name" value="HTH_DEOR"/>
    <property type="match status" value="1"/>
</dbReference>
<dbReference type="Gene3D" id="3.40.50.1360">
    <property type="match status" value="1"/>
</dbReference>
<keyword evidence="5" id="KW-0804">Transcription</keyword>
<protein>
    <recommendedName>
        <fullName evidence="1">Lactose phosphotransferase system repressor</fullName>
    </recommendedName>
</protein>
<name>A0A1L8SUD4_9ENTE</name>
<keyword evidence="9" id="KW-1185">Reference proteome</keyword>
<dbReference type="PROSITE" id="PS00894">
    <property type="entry name" value="HTH_DEOR_1"/>
    <property type="match status" value="1"/>
</dbReference>
<dbReference type="SUPFAM" id="SSF100950">
    <property type="entry name" value="NagB/RpiA/CoA transferase-like"/>
    <property type="match status" value="1"/>
</dbReference>
<dbReference type="PANTHER" id="PTHR30363:SF4">
    <property type="entry name" value="GLYCEROL-3-PHOSPHATE REGULON REPRESSOR"/>
    <property type="match status" value="1"/>
</dbReference>
<evidence type="ECO:0000313" key="8">
    <source>
        <dbReference type="EMBL" id="OJG35482.1"/>
    </source>
</evidence>
<dbReference type="PANTHER" id="PTHR30363">
    <property type="entry name" value="HTH-TYPE TRANSCRIPTIONAL REGULATOR SRLR-RELATED"/>
    <property type="match status" value="1"/>
</dbReference>
<dbReference type="Pfam" id="PF08220">
    <property type="entry name" value="HTH_DeoR"/>
    <property type="match status" value="1"/>
</dbReference>
<accession>A0A1L8SUD4</accession>
<dbReference type="PROSITE" id="PS51000">
    <property type="entry name" value="HTH_DEOR_2"/>
    <property type="match status" value="1"/>
</dbReference>
<evidence type="ECO:0000256" key="5">
    <source>
        <dbReference type="ARBA" id="ARBA00023163"/>
    </source>
</evidence>
<dbReference type="GO" id="GO:0003677">
    <property type="term" value="F:DNA binding"/>
    <property type="evidence" value="ECO:0007669"/>
    <property type="project" value="UniProtKB-KW"/>
</dbReference>
<dbReference type="InterPro" id="IPR018356">
    <property type="entry name" value="Tscrpt_reg_HTH_DeoR_CS"/>
</dbReference>
<keyword evidence="4" id="KW-0238">DNA-binding</keyword>